<name>A0A0S4QWG7_9ACTN</name>
<feature type="domain" description="HTH OST-type" evidence="1">
    <location>
        <begin position="223"/>
        <end position="298"/>
    </location>
</feature>
<dbReference type="Pfam" id="PF12872">
    <property type="entry name" value="OST-HTH"/>
    <property type="match status" value="1"/>
</dbReference>
<evidence type="ECO:0000313" key="2">
    <source>
        <dbReference type="EMBL" id="CUU59212.1"/>
    </source>
</evidence>
<keyword evidence="3" id="KW-1185">Reference proteome</keyword>
<dbReference type="GO" id="GO:0004540">
    <property type="term" value="F:RNA nuclease activity"/>
    <property type="evidence" value="ECO:0007669"/>
    <property type="project" value="InterPro"/>
</dbReference>
<accession>A0A0S4QWG7</accession>
<dbReference type="Pfam" id="PF01936">
    <property type="entry name" value="NYN"/>
    <property type="match status" value="1"/>
</dbReference>
<dbReference type="PANTHER" id="PTHR35811:SF1">
    <property type="entry name" value="HTH OST-TYPE DOMAIN-CONTAINING PROTEIN"/>
    <property type="match status" value="1"/>
</dbReference>
<dbReference type="CDD" id="cd11297">
    <property type="entry name" value="PIN_LabA-like_N_1"/>
    <property type="match status" value="1"/>
</dbReference>
<dbReference type="PANTHER" id="PTHR35811">
    <property type="entry name" value="SLR1870 PROTEIN"/>
    <property type="match status" value="1"/>
</dbReference>
<evidence type="ECO:0000313" key="3">
    <source>
        <dbReference type="Proteomes" id="UP000198802"/>
    </source>
</evidence>
<dbReference type="CDD" id="cd10146">
    <property type="entry name" value="LabA_like_C"/>
    <property type="match status" value="1"/>
</dbReference>
<dbReference type="PROSITE" id="PS51644">
    <property type="entry name" value="HTH_OST"/>
    <property type="match status" value="1"/>
</dbReference>
<dbReference type="Proteomes" id="UP000198802">
    <property type="component" value="Unassembled WGS sequence"/>
</dbReference>
<evidence type="ECO:0000259" key="1">
    <source>
        <dbReference type="PROSITE" id="PS51644"/>
    </source>
</evidence>
<dbReference type="RefSeq" id="WP_226931215.1">
    <property type="nucleotide sequence ID" value="NZ_FAOZ01000025.1"/>
</dbReference>
<protein>
    <submittedName>
        <fullName evidence="2">OST-HTH/LOTUS domain-containing protein</fullName>
    </submittedName>
</protein>
<sequence length="298" mass="31771">MVDGTGSAQIAVLIDADNIPRWAVEPLITESTHYGKVRIRRAYGDWSSSLRSWKTTLQELSIRPVQVFAAVKGKNAADLALTIDAMDLLHSGSVDTICIASSDSDFTRLAERIRESGLTVHGFGEETKTNPGLPAACDTFVFVETLTANTPPTRTTKPDQALVPAQAAPLPRLHGTSGATATAIPSVDTGTPQVTVAAPQAKKKGQTVLVAPHTRATTDDLRADTALISRLRDAVTTNTGPDGWAHLSAVGLAIRKHPAVVLKTYGYSRLTDLMVATDLFELQRHDPGTSGPVHARLK</sequence>
<gene>
    <name evidence="2" type="ORF">Ga0074812_125103</name>
</gene>
<proteinExistence type="predicted"/>
<reference evidence="3" key="1">
    <citation type="submission" date="2015-11" db="EMBL/GenBank/DDBJ databases">
        <authorList>
            <person name="Varghese N."/>
        </authorList>
    </citation>
    <scope>NUCLEOTIDE SEQUENCE [LARGE SCALE GENOMIC DNA]</scope>
    <source>
        <strain evidence="3">DSM 45899</strain>
    </source>
</reference>
<dbReference type="EMBL" id="FAOZ01000025">
    <property type="protein sequence ID" value="CUU59212.1"/>
    <property type="molecule type" value="Genomic_DNA"/>
</dbReference>
<dbReference type="InterPro" id="IPR025605">
    <property type="entry name" value="OST-HTH/LOTUS_dom"/>
</dbReference>
<organism evidence="2 3">
    <name type="scientific">Parafrankia irregularis</name>
    <dbReference type="NCBI Taxonomy" id="795642"/>
    <lineage>
        <taxon>Bacteria</taxon>
        <taxon>Bacillati</taxon>
        <taxon>Actinomycetota</taxon>
        <taxon>Actinomycetes</taxon>
        <taxon>Frankiales</taxon>
        <taxon>Frankiaceae</taxon>
        <taxon>Parafrankia</taxon>
    </lineage>
</organism>
<dbReference type="InterPro" id="IPR021139">
    <property type="entry name" value="NYN"/>
</dbReference>
<dbReference type="InterPro" id="IPR041966">
    <property type="entry name" value="LOTUS-like"/>
</dbReference>
<dbReference type="AlphaFoldDB" id="A0A0S4QWG7"/>
<dbReference type="Gene3D" id="3.30.420.610">
    <property type="entry name" value="LOTUS domain-like"/>
    <property type="match status" value="1"/>
</dbReference>
<dbReference type="Gene3D" id="3.40.50.1010">
    <property type="entry name" value="5'-nuclease"/>
    <property type="match status" value="1"/>
</dbReference>